<accession>A0A2U2B9K3</accession>
<dbReference type="InterPro" id="IPR000092">
    <property type="entry name" value="Polyprenyl_synt"/>
</dbReference>
<comment type="caution">
    <text evidence="7">The sequence shown here is derived from an EMBL/GenBank/DDBJ whole genome shotgun (WGS) entry which is preliminary data.</text>
</comment>
<protein>
    <submittedName>
        <fullName evidence="7">Polyprenyl synthetase</fullName>
    </submittedName>
</protein>
<keyword evidence="8" id="KW-1185">Reference proteome</keyword>
<proteinExistence type="inferred from homology"/>
<keyword evidence="4" id="KW-0479">Metal-binding</keyword>
<dbReference type="InterPro" id="IPR033749">
    <property type="entry name" value="Polyprenyl_synt_CS"/>
</dbReference>
<name>A0A2U2B9K3_9BACT</name>
<dbReference type="Gene3D" id="1.10.600.10">
    <property type="entry name" value="Farnesyl Diphosphate Synthase"/>
    <property type="match status" value="1"/>
</dbReference>
<evidence type="ECO:0000256" key="2">
    <source>
        <dbReference type="ARBA" id="ARBA00006706"/>
    </source>
</evidence>
<comment type="similarity">
    <text evidence="2 6">Belongs to the FPP/GGPP synthase family.</text>
</comment>
<keyword evidence="3 6" id="KW-0808">Transferase</keyword>
<dbReference type="EMBL" id="QEWP01000006">
    <property type="protein sequence ID" value="PWD99723.1"/>
    <property type="molecule type" value="Genomic_DNA"/>
</dbReference>
<dbReference type="SFLD" id="SFLDS00005">
    <property type="entry name" value="Isoprenoid_Synthase_Type_I"/>
    <property type="match status" value="1"/>
</dbReference>
<dbReference type="PROSITE" id="PS00444">
    <property type="entry name" value="POLYPRENYL_SYNTHASE_2"/>
    <property type="match status" value="1"/>
</dbReference>
<evidence type="ECO:0000256" key="4">
    <source>
        <dbReference type="ARBA" id="ARBA00022723"/>
    </source>
</evidence>
<evidence type="ECO:0000256" key="1">
    <source>
        <dbReference type="ARBA" id="ARBA00001946"/>
    </source>
</evidence>
<dbReference type="CDD" id="cd00685">
    <property type="entry name" value="Trans_IPPS_HT"/>
    <property type="match status" value="1"/>
</dbReference>
<dbReference type="OrthoDB" id="9805316at2"/>
<dbReference type="PANTHER" id="PTHR12001:SF69">
    <property type="entry name" value="ALL TRANS-POLYPRENYL-DIPHOSPHATE SYNTHASE PDSS1"/>
    <property type="match status" value="1"/>
</dbReference>
<evidence type="ECO:0000256" key="6">
    <source>
        <dbReference type="RuleBase" id="RU004466"/>
    </source>
</evidence>
<evidence type="ECO:0000313" key="7">
    <source>
        <dbReference type="EMBL" id="PWD99723.1"/>
    </source>
</evidence>
<dbReference type="SUPFAM" id="SSF48576">
    <property type="entry name" value="Terpenoid synthases"/>
    <property type="match status" value="1"/>
</dbReference>
<evidence type="ECO:0000256" key="3">
    <source>
        <dbReference type="ARBA" id="ARBA00022679"/>
    </source>
</evidence>
<dbReference type="Proteomes" id="UP000244956">
    <property type="component" value="Unassembled WGS sequence"/>
</dbReference>
<comment type="cofactor">
    <cofactor evidence="1">
        <name>Mg(2+)</name>
        <dbReference type="ChEBI" id="CHEBI:18420"/>
    </cofactor>
</comment>
<organism evidence="7 8">
    <name type="scientific">Marinilabilia rubra</name>
    <dbReference type="NCBI Taxonomy" id="2162893"/>
    <lineage>
        <taxon>Bacteria</taxon>
        <taxon>Pseudomonadati</taxon>
        <taxon>Bacteroidota</taxon>
        <taxon>Bacteroidia</taxon>
        <taxon>Marinilabiliales</taxon>
        <taxon>Marinilabiliaceae</taxon>
        <taxon>Marinilabilia</taxon>
    </lineage>
</organism>
<dbReference type="InterPro" id="IPR008949">
    <property type="entry name" value="Isoprenoid_synthase_dom_sf"/>
</dbReference>
<dbReference type="RefSeq" id="WP_109264262.1">
    <property type="nucleotide sequence ID" value="NZ_QEWP01000006.1"/>
</dbReference>
<evidence type="ECO:0000256" key="5">
    <source>
        <dbReference type="ARBA" id="ARBA00022842"/>
    </source>
</evidence>
<dbReference type="GO" id="GO:0046872">
    <property type="term" value="F:metal ion binding"/>
    <property type="evidence" value="ECO:0007669"/>
    <property type="project" value="UniProtKB-KW"/>
</dbReference>
<dbReference type="GO" id="GO:0004659">
    <property type="term" value="F:prenyltransferase activity"/>
    <property type="evidence" value="ECO:0007669"/>
    <property type="project" value="InterPro"/>
</dbReference>
<dbReference type="PROSITE" id="PS00723">
    <property type="entry name" value="POLYPRENYL_SYNTHASE_1"/>
    <property type="match status" value="1"/>
</dbReference>
<sequence>MKLSSKITSPIEVEMKRFEPYYRKNFDTKIPLLNIITNYLVRRKGKQMRPMLVFLSAKLCGEVGEGTYTAAGLIELLHNATLIHDDVVDETYQRRGFFSINALWRSKIAVLVGDYYLAMGLIRSLEEDQTEVLRIVSKAVKAMSEGELLQIEKSRKLNITEDVYYEIIRKKTATLIAACTGAGALSSGASKETISKMHDFGENLGIAFQIRDDLLDYERTNISGKPTGNDLKEKKMTLPLIHVLEQQPSVKKRKILSTIRRHHKNEKKIAPIVEFVKDNGGIEYARTKMSEYRDKALEILNSFPESEAREGLIELVHFTTTRKV</sequence>
<dbReference type="PANTHER" id="PTHR12001">
    <property type="entry name" value="GERANYLGERANYL PYROPHOSPHATE SYNTHASE"/>
    <property type="match status" value="1"/>
</dbReference>
<keyword evidence="5" id="KW-0460">Magnesium</keyword>
<reference evidence="7 8" key="1">
    <citation type="submission" date="2018-05" db="EMBL/GenBank/DDBJ databases">
        <title>Marinilabilia rubrum sp. nov., isolated from saltern sediment.</title>
        <authorList>
            <person name="Zhang R."/>
        </authorList>
    </citation>
    <scope>NUCLEOTIDE SEQUENCE [LARGE SCALE GENOMIC DNA]</scope>
    <source>
        <strain evidence="7 8">WTE16</strain>
    </source>
</reference>
<gene>
    <name evidence="7" type="ORF">DDZ16_09780</name>
</gene>
<dbReference type="Pfam" id="PF00348">
    <property type="entry name" value="polyprenyl_synt"/>
    <property type="match status" value="1"/>
</dbReference>
<dbReference type="AlphaFoldDB" id="A0A2U2B9K3"/>
<evidence type="ECO:0000313" key="8">
    <source>
        <dbReference type="Proteomes" id="UP000244956"/>
    </source>
</evidence>
<dbReference type="GO" id="GO:0008299">
    <property type="term" value="P:isoprenoid biosynthetic process"/>
    <property type="evidence" value="ECO:0007669"/>
    <property type="project" value="InterPro"/>
</dbReference>